<dbReference type="InterPro" id="IPR001915">
    <property type="entry name" value="Peptidase_M48"/>
</dbReference>
<dbReference type="PANTHER" id="PTHR43221">
    <property type="entry name" value="PROTEASE HTPX"/>
    <property type="match status" value="1"/>
</dbReference>
<evidence type="ECO:0000256" key="4">
    <source>
        <dbReference type="ARBA" id="ARBA00022723"/>
    </source>
</evidence>
<keyword evidence="6 10" id="KW-0862">Zinc</keyword>
<keyword evidence="1" id="KW-1003">Cell membrane</keyword>
<dbReference type="CDD" id="cd07325">
    <property type="entry name" value="M48_Ste24p_like"/>
    <property type="match status" value="1"/>
</dbReference>
<evidence type="ECO:0000256" key="8">
    <source>
        <dbReference type="ARBA" id="ARBA00023049"/>
    </source>
</evidence>
<dbReference type="Pfam" id="PF01435">
    <property type="entry name" value="Peptidase_M48"/>
    <property type="match status" value="1"/>
</dbReference>
<dbReference type="OrthoDB" id="9810445at2"/>
<proteinExistence type="inferred from homology"/>
<dbReference type="EC" id="3.4.24.-" evidence="14"/>
<dbReference type="EMBL" id="AKFT01000069">
    <property type="protein sequence ID" value="EJF46271.1"/>
    <property type="molecule type" value="Genomic_DNA"/>
</dbReference>
<evidence type="ECO:0000313" key="15">
    <source>
        <dbReference type="Proteomes" id="UP000002941"/>
    </source>
</evidence>
<feature type="region of interest" description="Disordered" evidence="11">
    <location>
        <begin position="371"/>
        <end position="391"/>
    </location>
</feature>
<comment type="caution">
    <text evidence="14">The sequence shown here is derived from an EMBL/GenBank/DDBJ whole genome shotgun (WGS) entry which is preliminary data.</text>
</comment>
<protein>
    <submittedName>
        <fullName evidence="14">Peptidase, M48 family</fullName>
        <ecNumber evidence="14">3.4.24.-</ecNumber>
    </submittedName>
</protein>
<dbReference type="eggNOG" id="COG0501">
    <property type="taxonomic scope" value="Bacteria"/>
</dbReference>
<keyword evidence="8 10" id="KW-0482">Metalloprotease</keyword>
<dbReference type="GO" id="GO:0004222">
    <property type="term" value="F:metalloendopeptidase activity"/>
    <property type="evidence" value="ECO:0007669"/>
    <property type="project" value="InterPro"/>
</dbReference>
<evidence type="ECO:0000256" key="7">
    <source>
        <dbReference type="ARBA" id="ARBA00022989"/>
    </source>
</evidence>
<dbReference type="PATRIC" id="fig|1125718.3.peg.1041"/>
<dbReference type="InterPro" id="IPR050083">
    <property type="entry name" value="HtpX_protease"/>
</dbReference>
<dbReference type="GO" id="GO:0006508">
    <property type="term" value="P:proteolysis"/>
    <property type="evidence" value="ECO:0007669"/>
    <property type="project" value="UniProtKB-KW"/>
</dbReference>
<evidence type="ECO:0000256" key="12">
    <source>
        <dbReference type="SAM" id="Phobius"/>
    </source>
</evidence>
<dbReference type="Gene3D" id="3.30.2010.10">
    <property type="entry name" value="Metalloproteases ('zincins'), catalytic domain"/>
    <property type="match status" value="1"/>
</dbReference>
<dbReference type="GO" id="GO:0046872">
    <property type="term" value="F:metal ion binding"/>
    <property type="evidence" value="ECO:0007669"/>
    <property type="project" value="UniProtKB-KW"/>
</dbReference>
<evidence type="ECO:0000256" key="5">
    <source>
        <dbReference type="ARBA" id="ARBA00022801"/>
    </source>
</evidence>
<feature type="transmembrane region" description="Helical" evidence="12">
    <location>
        <begin position="40"/>
        <end position="63"/>
    </location>
</feature>
<gene>
    <name evidence="14" type="ORF">HMPREF1318_2022</name>
</gene>
<dbReference type="PANTHER" id="PTHR43221:SF2">
    <property type="entry name" value="PROTEASE HTPX HOMOLOG"/>
    <property type="match status" value="1"/>
</dbReference>
<evidence type="ECO:0000313" key="14">
    <source>
        <dbReference type="EMBL" id="EJF46271.1"/>
    </source>
</evidence>
<evidence type="ECO:0000259" key="13">
    <source>
        <dbReference type="Pfam" id="PF01435"/>
    </source>
</evidence>
<sequence>MTFSLPAQAVRPTRPRPLNGATVHGPAGIRRLRHRAEMPLVWTSAAVSVVAIAAWAALVVWLVTVPSPTGLAGDVRDFFVGDGATTGAQILLTVPLLPLILWGARALLYAKMRASAVQMSPTQFPEGYRMVVEAAERFGLRRVPDAYVLLGNGKVNAFAAGHGFRRFVVIHSDLFEVGGSARDPEALRFIISHEVGHLAAGHVSFWRLLVSQAASSVPLLGKALSRAQEYTADNHGYDVSPTGVPGVVGLLGAGKYLGAQVGLHATADRAAHERGFWVHIVQWTSTHPILTWRAHALRDRSRPGRLMMRPKTAWYPPVSPAGGVGSEAWPTPADVLARMDRSAPRVPGAEEQFGRYPGMFYAVGRDELRLSDPTPLFTPPDAAGRPAHPRT</sequence>
<dbReference type="AlphaFoldDB" id="J0XC67"/>
<dbReference type="RefSeq" id="WP_008730886.1">
    <property type="nucleotide sequence ID" value="NZ_AKFT01000069.1"/>
</dbReference>
<evidence type="ECO:0000256" key="11">
    <source>
        <dbReference type="SAM" id="MobiDB-lite"/>
    </source>
</evidence>
<evidence type="ECO:0000256" key="2">
    <source>
        <dbReference type="ARBA" id="ARBA00022670"/>
    </source>
</evidence>
<keyword evidence="3 12" id="KW-0812">Transmembrane</keyword>
<name>J0XC67_9ACTO</name>
<evidence type="ECO:0000256" key="1">
    <source>
        <dbReference type="ARBA" id="ARBA00022475"/>
    </source>
</evidence>
<feature type="domain" description="Peptidase M48" evidence="13">
    <location>
        <begin position="129"/>
        <end position="300"/>
    </location>
</feature>
<comment type="similarity">
    <text evidence="10">Belongs to the peptidase M48 family.</text>
</comment>
<evidence type="ECO:0000256" key="3">
    <source>
        <dbReference type="ARBA" id="ARBA00022692"/>
    </source>
</evidence>
<keyword evidence="15" id="KW-1185">Reference proteome</keyword>
<reference evidence="14 15" key="1">
    <citation type="submission" date="2012-05" db="EMBL/GenBank/DDBJ databases">
        <authorList>
            <person name="Harkins D.M."/>
            <person name="Madupu R."/>
            <person name="Durkin A.S."/>
            <person name="Torralba M."/>
            <person name="Methe B."/>
            <person name="Sutton G.G."/>
            <person name="Nelson K.E."/>
        </authorList>
    </citation>
    <scope>NUCLEOTIDE SEQUENCE [LARGE SCALE GENOMIC DNA]</scope>
    <source>
        <strain evidence="14 15">F0489</strain>
    </source>
</reference>
<keyword evidence="9 12" id="KW-0472">Membrane</keyword>
<feature type="transmembrane region" description="Helical" evidence="12">
    <location>
        <begin position="83"/>
        <end position="104"/>
    </location>
</feature>
<evidence type="ECO:0000256" key="6">
    <source>
        <dbReference type="ARBA" id="ARBA00022833"/>
    </source>
</evidence>
<keyword evidence="4" id="KW-0479">Metal-binding</keyword>
<accession>J0XC67</accession>
<keyword evidence="5 10" id="KW-0378">Hydrolase</keyword>
<keyword evidence="7 12" id="KW-1133">Transmembrane helix</keyword>
<dbReference type="Proteomes" id="UP000002941">
    <property type="component" value="Unassembled WGS sequence"/>
</dbReference>
<keyword evidence="2 10" id="KW-0645">Protease</keyword>
<evidence type="ECO:0000256" key="10">
    <source>
        <dbReference type="RuleBase" id="RU003983"/>
    </source>
</evidence>
<organism evidence="14 15">
    <name type="scientific">Actinomyces massiliensis F0489</name>
    <dbReference type="NCBI Taxonomy" id="1125718"/>
    <lineage>
        <taxon>Bacteria</taxon>
        <taxon>Bacillati</taxon>
        <taxon>Actinomycetota</taxon>
        <taxon>Actinomycetes</taxon>
        <taxon>Actinomycetales</taxon>
        <taxon>Actinomycetaceae</taxon>
        <taxon>Actinomyces</taxon>
    </lineage>
</organism>
<comment type="cofactor">
    <cofactor evidence="10">
        <name>Zn(2+)</name>
        <dbReference type="ChEBI" id="CHEBI:29105"/>
    </cofactor>
    <text evidence="10">Binds 1 zinc ion per subunit.</text>
</comment>
<evidence type="ECO:0000256" key="9">
    <source>
        <dbReference type="ARBA" id="ARBA00023136"/>
    </source>
</evidence>